<comment type="caution">
    <text evidence="2">The sequence shown here is derived from an EMBL/GenBank/DDBJ whole genome shotgun (WGS) entry which is preliminary data.</text>
</comment>
<dbReference type="EMBL" id="JAXCGZ010002425">
    <property type="protein sequence ID" value="KAK7083916.1"/>
    <property type="molecule type" value="Genomic_DNA"/>
</dbReference>
<gene>
    <name evidence="2" type="ORF">SK128_007800</name>
</gene>
<feature type="non-terminal residue" evidence="2">
    <location>
        <position position="1"/>
    </location>
</feature>
<accession>A0AAN9A7Q4</accession>
<feature type="compositionally biased region" description="Basic and acidic residues" evidence="1">
    <location>
        <begin position="117"/>
        <end position="141"/>
    </location>
</feature>
<feature type="non-terminal residue" evidence="2">
    <location>
        <position position="141"/>
    </location>
</feature>
<protein>
    <submittedName>
        <fullName evidence="2">Uncharacterized protein</fullName>
    </submittedName>
</protein>
<dbReference type="AlphaFoldDB" id="A0AAN9A7Q4"/>
<proteinExistence type="predicted"/>
<dbReference type="Proteomes" id="UP001381693">
    <property type="component" value="Unassembled WGS sequence"/>
</dbReference>
<name>A0AAN9A7Q4_HALRR</name>
<feature type="region of interest" description="Disordered" evidence="1">
    <location>
        <begin position="95"/>
        <end position="141"/>
    </location>
</feature>
<reference evidence="2 3" key="1">
    <citation type="submission" date="2023-11" db="EMBL/GenBank/DDBJ databases">
        <title>Halocaridina rubra genome assembly.</title>
        <authorList>
            <person name="Smith C."/>
        </authorList>
    </citation>
    <scope>NUCLEOTIDE SEQUENCE [LARGE SCALE GENOMIC DNA]</scope>
    <source>
        <strain evidence="2">EP-1</strain>
        <tissue evidence="2">Whole</tissue>
    </source>
</reference>
<sequence length="141" mass="15967">GALITPDKKREASAKKIRRKSEEIMRSADVTEELDGINMLMTDWVESPARARVADITLREVDVPPSETWLQPLEQEPLGPLGLGPPFYMLEDMQILQPAPEEAAEKRPDAEQQQEADADRRTQEKRGYVHTRQETGDKEAT</sequence>
<keyword evidence="3" id="KW-1185">Reference proteome</keyword>
<evidence type="ECO:0000256" key="1">
    <source>
        <dbReference type="SAM" id="MobiDB-lite"/>
    </source>
</evidence>
<evidence type="ECO:0000313" key="3">
    <source>
        <dbReference type="Proteomes" id="UP001381693"/>
    </source>
</evidence>
<evidence type="ECO:0000313" key="2">
    <source>
        <dbReference type="EMBL" id="KAK7083916.1"/>
    </source>
</evidence>
<organism evidence="2 3">
    <name type="scientific">Halocaridina rubra</name>
    <name type="common">Hawaiian red shrimp</name>
    <dbReference type="NCBI Taxonomy" id="373956"/>
    <lineage>
        <taxon>Eukaryota</taxon>
        <taxon>Metazoa</taxon>
        <taxon>Ecdysozoa</taxon>
        <taxon>Arthropoda</taxon>
        <taxon>Crustacea</taxon>
        <taxon>Multicrustacea</taxon>
        <taxon>Malacostraca</taxon>
        <taxon>Eumalacostraca</taxon>
        <taxon>Eucarida</taxon>
        <taxon>Decapoda</taxon>
        <taxon>Pleocyemata</taxon>
        <taxon>Caridea</taxon>
        <taxon>Atyoidea</taxon>
        <taxon>Atyidae</taxon>
        <taxon>Halocaridina</taxon>
    </lineage>
</organism>